<accession>A0AAV7VP70</accession>
<reference evidence="1" key="1">
    <citation type="journal article" date="2022" name="bioRxiv">
        <title>Sequencing and chromosome-scale assembly of the giantPleurodeles waltlgenome.</title>
        <authorList>
            <person name="Brown T."/>
            <person name="Elewa A."/>
            <person name="Iarovenko S."/>
            <person name="Subramanian E."/>
            <person name="Araus A.J."/>
            <person name="Petzold A."/>
            <person name="Susuki M."/>
            <person name="Suzuki K.-i.T."/>
            <person name="Hayashi T."/>
            <person name="Toyoda A."/>
            <person name="Oliveira C."/>
            <person name="Osipova E."/>
            <person name="Leigh N.D."/>
            <person name="Simon A."/>
            <person name="Yun M.H."/>
        </authorList>
    </citation>
    <scope>NUCLEOTIDE SEQUENCE</scope>
    <source>
        <strain evidence="1">20211129_DDA</strain>
        <tissue evidence="1">Liver</tissue>
    </source>
</reference>
<evidence type="ECO:0000313" key="1">
    <source>
        <dbReference type="EMBL" id="KAJ1201977.1"/>
    </source>
</evidence>
<keyword evidence="2" id="KW-1185">Reference proteome</keyword>
<dbReference type="EMBL" id="JANPWB010000003">
    <property type="protein sequence ID" value="KAJ1201977.1"/>
    <property type="molecule type" value="Genomic_DNA"/>
</dbReference>
<sequence>MGLRKCHFLAFSTSHRTRSAQCAPPPPFRIPAQRSEARCSALLQAHPRTAWSLRRGTCTYVTSGIHRCFGTCTCDERGHVASLMAILSSKSFRPH</sequence>
<dbReference type="Proteomes" id="UP001066276">
    <property type="component" value="Chromosome 2_1"/>
</dbReference>
<comment type="caution">
    <text evidence="1">The sequence shown here is derived from an EMBL/GenBank/DDBJ whole genome shotgun (WGS) entry which is preliminary data.</text>
</comment>
<dbReference type="AlphaFoldDB" id="A0AAV7VP70"/>
<organism evidence="1 2">
    <name type="scientific">Pleurodeles waltl</name>
    <name type="common">Iberian ribbed newt</name>
    <dbReference type="NCBI Taxonomy" id="8319"/>
    <lineage>
        <taxon>Eukaryota</taxon>
        <taxon>Metazoa</taxon>
        <taxon>Chordata</taxon>
        <taxon>Craniata</taxon>
        <taxon>Vertebrata</taxon>
        <taxon>Euteleostomi</taxon>
        <taxon>Amphibia</taxon>
        <taxon>Batrachia</taxon>
        <taxon>Caudata</taxon>
        <taxon>Salamandroidea</taxon>
        <taxon>Salamandridae</taxon>
        <taxon>Pleurodelinae</taxon>
        <taxon>Pleurodeles</taxon>
    </lineage>
</organism>
<evidence type="ECO:0000313" key="2">
    <source>
        <dbReference type="Proteomes" id="UP001066276"/>
    </source>
</evidence>
<protein>
    <submittedName>
        <fullName evidence="1">Uncharacterized protein</fullName>
    </submittedName>
</protein>
<name>A0AAV7VP70_PLEWA</name>
<gene>
    <name evidence="1" type="ORF">NDU88_005781</name>
</gene>
<proteinExistence type="predicted"/>